<comment type="caution">
    <text evidence="4">The sequence shown here is derived from an EMBL/GenBank/DDBJ whole genome shotgun (WGS) entry which is preliminary data.</text>
</comment>
<dbReference type="EMBL" id="JAVRHL010000001">
    <property type="protein sequence ID" value="MDT0681288.1"/>
    <property type="molecule type" value="Genomic_DNA"/>
</dbReference>
<reference evidence="4 5" key="1">
    <citation type="submission" date="2023-09" db="EMBL/GenBank/DDBJ databases">
        <authorList>
            <person name="Rey-Velasco X."/>
        </authorList>
    </citation>
    <scope>NUCLEOTIDE SEQUENCE [LARGE SCALE GENOMIC DNA]</scope>
    <source>
        <strain evidence="4 5">F158</strain>
    </source>
</reference>
<dbReference type="InterPro" id="IPR000182">
    <property type="entry name" value="GNAT_dom"/>
</dbReference>
<dbReference type="SUPFAM" id="SSF55729">
    <property type="entry name" value="Acyl-CoA N-acyltransferases (Nat)"/>
    <property type="match status" value="1"/>
</dbReference>
<keyword evidence="2 4" id="KW-0012">Acyltransferase</keyword>
<keyword evidence="1 4" id="KW-0808">Transferase</keyword>
<dbReference type="Proteomes" id="UP001265259">
    <property type="component" value="Unassembled WGS sequence"/>
</dbReference>
<evidence type="ECO:0000313" key="4">
    <source>
        <dbReference type="EMBL" id="MDT0681288.1"/>
    </source>
</evidence>
<evidence type="ECO:0000256" key="1">
    <source>
        <dbReference type="ARBA" id="ARBA00022679"/>
    </source>
</evidence>
<accession>A0ABU3DC59</accession>
<dbReference type="PANTHER" id="PTHR43877">
    <property type="entry name" value="AMINOALKYLPHOSPHONATE N-ACETYLTRANSFERASE-RELATED-RELATED"/>
    <property type="match status" value="1"/>
</dbReference>
<dbReference type="InterPro" id="IPR016181">
    <property type="entry name" value="Acyl_CoA_acyltransferase"/>
</dbReference>
<dbReference type="GO" id="GO:0016746">
    <property type="term" value="F:acyltransferase activity"/>
    <property type="evidence" value="ECO:0007669"/>
    <property type="project" value="UniProtKB-KW"/>
</dbReference>
<evidence type="ECO:0000259" key="3">
    <source>
        <dbReference type="PROSITE" id="PS51186"/>
    </source>
</evidence>
<evidence type="ECO:0000256" key="2">
    <source>
        <dbReference type="ARBA" id="ARBA00023315"/>
    </source>
</evidence>
<dbReference type="InterPro" id="IPR050832">
    <property type="entry name" value="Bact_Acetyltransf"/>
</dbReference>
<sequence>MSVEIVEATEEADLEACFAVRHEVFIGEQKVTIEQDRDGRDGEAMHFLAREDGRPVGAMRVRIVGDAGKLERVCVLKERRGTGAGAAMTRAALAKLRSTPGIVRVILGAQVPAIPFYERLGFTAHGEIYDDSGIAHRSMALEL</sequence>
<feature type="domain" description="N-acetyltransferase" evidence="3">
    <location>
        <begin position="3"/>
        <end position="143"/>
    </location>
</feature>
<dbReference type="RefSeq" id="WP_311688857.1">
    <property type="nucleotide sequence ID" value="NZ_JAVRHL010000001.1"/>
</dbReference>
<organism evidence="4 5">
    <name type="scientific">Tropicimonas omnivorans</name>
    <dbReference type="NCBI Taxonomy" id="3075590"/>
    <lineage>
        <taxon>Bacteria</taxon>
        <taxon>Pseudomonadati</taxon>
        <taxon>Pseudomonadota</taxon>
        <taxon>Alphaproteobacteria</taxon>
        <taxon>Rhodobacterales</taxon>
        <taxon>Roseobacteraceae</taxon>
        <taxon>Tropicimonas</taxon>
    </lineage>
</organism>
<dbReference type="Gene3D" id="3.40.630.30">
    <property type="match status" value="1"/>
</dbReference>
<proteinExistence type="predicted"/>
<dbReference type="EC" id="2.3.1.-" evidence="4"/>
<keyword evidence="5" id="KW-1185">Reference proteome</keyword>
<gene>
    <name evidence="4" type="ORF">RM543_01225</name>
</gene>
<dbReference type="Pfam" id="PF13673">
    <property type="entry name" value="Acetyltransf_10"/>
    <property type="match status" value="1"/>
</dbReference>
<evidence type="ECO:0000313" key="5">
    <source>
        <dbReference type="Proteomes" id="UP001265259"/>
    </source>
</evidence>
<protein>
    <submittedName>
        <fullName evidence="4">GNAT family N-acetyltransferase</fullName>
        <ecNumber evidence="4">2.3.1.-</ecNumber>
    </submittedName>
</protein>
<dbReference type="PROSITE" id="PS51186">
    <property type="entry name" value="GNAT"/>
    <property type="match status" value="1"/>
</dbReference>
<name>A0ABU3DC59_9RHOB</name>
<dbReference type="CDD" id="cd04301">
    <property type="entry name" value="NAT_SF"/>
    <property type="match status" value="1"/>
</dbReference>